<evidence type="ECO:0000313" key="3">
    <source>
        <dbReference type="EMBL" id="MCA9757140.1"/>
    </source>
</evidence>
<dbReference type="Proteomes" id="UP000739538">
    <property type="component" value="Unassembled WGS sequence"/>
</dbReference>
<organism evidence="3 4">
    <name type="scientific">Eiseniibacteriota bacterium</name>
    <dbReference type="NCBI Taxonomy" id="2212470"/>
    <lineage>
        <taxon>Bacteria</taxon>
        <taxon>Candidatus Eiseniibacteriota</taxon>
    </lineage>
</organism>
<feature type="compositionally biased region" description="Low complexity" evidence="1">
    <location>
        <begin position="555"/>
        <end position="598"/>
    </location>
</feature>
<evidence type="ECO:0000259" key="2">
    <source>
        <dbReference type="Pfam" id="PF12770"/>
    </source>
</evidence>
<feature type="compositionally biased region" description="Basic and acidic residues" evidence="1">
    <location>
        <begin position="234"/>
        <end position="244"/>
    </location>
</feature>
<feature type="domain" description="CHAT" evidence="2">
    <location>
        <begin position="371"/>
        <end position="720"/>
    </location>
</feature>
<dbReference type="EMBL" id="JAGQHS010000084">
    <property type="protein sequence ID" value="MCA9757140.1"/>
    <property type="molecule type" value="Genomic_DNA"/>
</dbReference>
<feature type="non-terminal residue" evidence="3">
    <location>
        <position position="1"/>
    </location>
</feature>
<feature type="region of interest" description="Disordered" evidence="1">
    <location>
        <begin position="221"/>
        <end position="244"/>
    </location>
</feature>
<dbReference type="InterPro" id="IPR011990">
    <property type="entry name" value="TPR-like_helical_dom_sf"/>
</dbReference>
<evidence type="ECO:0000313" key="4">
    <source>
        <dbReference type="Proteomes" id="UP000739538"/>
    </source>
</evidence>
<dbReference type="InterPro" id="IPR024983">
    <property type="entry name" value="CHAT_dom"/>
</dbReference>
<accession>A0A956NGS9</accession>
<feature type="region of interest" description="Disordered" evidence="1">
    <location>
        <begin position="555"/>
        <end position="601"/>
    </location>
</feature>
<evidence type="ECO:0000256" key="1">
    <source>
        <dbReference type="SAM" id="MobiDB-lite"/>
    </source>
</evidence>
<dbReference type="PANTHER" id="PTHR10098:SF108">
    <property type="entry name" value="TETRATRICOPEPTIDE REPEAT PROTEIN 28"/>
    <property type="match status" value="1"/>
</dbReference>
<dbReference type="Pfam" id="PF12770">
    <property type="entry name" value="CHAT"/>
    <property type="match status" value="1"/>
</dbReference>
<reference evidence="3" key="1">
    <citation type="submission" date="2020-04" db="EMBL/GenBank/DDBJ databases">
        <authorList>
            <person name="Zhang T."/>
        </authorList>
    </citation>
    <scope>NUCLEOTIDE SEQUENCE</scope>
    <source>
        <strain evidence="3">HKST-UBA02</strain>
    </source>
</reference>
<gene>
    <name evidence="3" type="ORF">KDA27_15150</name>
</gene>
<name>A0A956NGS9_UNCEI</name>
<comment type="caution">
    <text evidence="3">The sequence shown here is derived from an EMBL/GenBank/DDBJ whole genome shotgun (WGS) entry which is preliminary data.</text>
</comment>
<proteinExistence type="predicted"/>
<dbReference type="Gene3D" id="1.25.40.10">
    <property type="entry name" value="Tetratricopeptide repeat domain"/>
    <property type="match status" value="1"/>
</dbReference>
<dbReference type="AlphaFoldDB" id="A0A956NGS9"/>
<reference evidence="3" key="2">
    <citation type="journal article" date="2021" name="Microbiome">
        <title>Successional dynamics and alternative stable states in a saline activated sludge microbial community over 9 years.</title>
        <authorList>
            <person name="Wang Y."/>
            <person name="Ye J."/>
            <person name="Ju F."/>
            <person name="Liu L."/>
            <person name="Boyd J.A."/>
            <person name="Deng Y."/>
            <person name="Parks D.H."/>
            <person name="Jiang X."/>
            <person name="Yin X."/>
            <person name="Woodcroft B.J."/>
            <person name="Tyson G.W."/>
            <person name="Hugenholtz P."/>
            <person name="Polz M.F."/>
            <person name="Zhang T."/>
        </authorList>
    </citation>
    <scope>NUCLEOTIDE SEQUENCE</scope>
    <source>
        <strain evidence="3">HKST-UBA02</strain>
    </source>
</reference>
<protein>
    <submittedName>
        <fullName evidence="3">CHAT domain-containing protein</fullName>
    </submittedName>
</protein>
<sequence>ADQSRSEEAETLYGEAESLYRDALRVLGDDPDALASWGDFLRERGRFEEAERVHRRAVDEYRRREDPLFRRDLPRHLRALGADLYALGRVDDARTILDEAAVQFEKARVAAGDRFERATFEASPYPLLAATCLAAGDSVAAWEAAERSQGRALLDILGSGQRRLPPEVDAKRLALSRALDEAERRWELATLAADEGADEAANDHAATGAVAAAAADGARDARERANAGAGEGVSDARDRPNPDRDAIRRNLLRAQAAWVEFQEDVRERFPYPGEAALGLADLTSHLEPQDAVLGWLDLTIDGMTPQSWTYVVRSDGVRWFAHPASGDDSKWDAAETGTRELYDSLHEESWSSLGVHDANDTLFERVFDDRWAPALPALDGVERIVVTSTGALDGIPIDALRTSGHQVVDRWTITTAPSASVHVWLSERARGPRHLPESLFAVADPEFEPSPLEEVPWRVGTLEPLSRGAEPGFVGASSITRARWAAVPASREEVRAIARFFKHADIVVGAEASEATLAARLAQGELASADVLHFATHAFADDRRPDHSALVLAPGRSRSARSSASSGHPSASSGPSSATSSLASAAGSARPTNSSSSSLPASDGLLTAREVIEEWQLDSDLVVLSACQTALGRRIRGEGFVGLTQSFLLAGSRNVLATLWDVDDEATRLLMEEFYQRWMTGGESAPDALRGAKRRLRDYEVDARTPFSHPRHWAAFVWVGPGQL</sequence>
<dbReference type="SUPFAM" id="SSF48452">
    <property type="entry name" value="TPR-like"/>
    <property type="match status" value="1"/>
</dbReference>
<dbReference type="PANTHER" id="PTHR10098">
    <property type="entry name" value="RAPSYN-RELATED"/>
    <property type="match status" value="1"/>
</dbReference>